<reference evidence="2" key="3">
    <citation type="submission" date="2024-06" db="EMBL/GenBank/DDBJ databases">
        <authorList>
            <person name="Zeng C."/>
        </authorList>
    </citation>
    <scope>NUCLEOTIDE SEQUENCE [LARGE SCALE GENOMIC DNA]</scope>
    <source>
        <strain evidence="2">ZCY20-5</strain>
    </source>
</reference>
<proteinExistence type="predicted"/>
<dbReference type="AlphaFoldDB" id="A0AA97H4B3"/>
<reference evidence="1 2" key="1">
    <citation type="submission" date="2024-06" db="EMBL/GenBank/DDBJ databases">
        <title>Caproicibacterium argilliputei sp. nov, a novel caproic acid producing anaerobic bacterium isolated from pit mud.</title>
        <authorList>
            <person name="Xia S."/>
        </authorList>
    </citation>
    <scope>NUCLEOTIDE SEQUENCE [LARGE SCALE GENOMIC DNA]</scope>
    <source>
        <strain evidence="1 2">ZCY20-5</strain>
    </source>
</reference>
<dbReference type="KEGG" id="carl:PXC00_04875"/>
<reference evidence="2" key="2">
    <citation type="submission" date="2024-06" db="EMBL/GenBank/DDBJ databases">
        <title>Caproicibacterium argilliputei sp. nov, a novel caproic acid producing anaerobic bacterium isolated from pit mud.</title>
        <authorList>
            <person name="Zeng C."/>
        </authorList>
    </citation>
    <scope>NUCLEOTIDE SEQUENCE [LARGE SCALE GENOMIC DNA]</scope>
    <source>
        <strain evidence="2">ZCY20-5</strain>
    </source>
</reference>
<sequence length="117" mass="13586">MMLTKSDCKTANEALYYKIEEIYEAFFHPETSYTQHLTYENVANYGFVDFERREYSSQREFNADDYVSYLGTHCDHIVLKEPDKSAFFSGIKAAILEAGNHITLYDTIVLYLAKKPS</sequence>
<dbReference type="Proteomes" id="UP001300604">
    <property type="component" value="Chromosome"/>
</dbReference>
<organism evidence="1 2">
    <name type="scientific">Caproicibacterium argilliputei</name>
    <dbReference type="NCBI Taxonomy" id="3030016"/>
    <lineage>
        <taxon>Bacteria</taxon>
        <taxon>Bacillati</taxon>
        <taxon>Bacillota</taxon>
        <taxon>Clostridia</taxon>
        <taxon>Eubacteriales</taxon>
        <taxon>Oscillospiraceae</taxon>
        <taxon>Caproicibacterium</taxon>
    </lineage>
</organism>
<dbReference type="RefSeq" id="WP_316935115.1">
    <property type="nucleotide sequence ID" value="NZ_CP135996.1"/>
</dbReference>
<dbReference type="EMBL" id="CP135996">
    <property type="protein sequence ID" value="WOC33213.1"/>
    <property type="molecule type" value="Genomic_DNA"/>
</dbReference>
<evidence type="ECO:0000313" key="2">
    <source>
        <dbReference type="Proteomes" id="UP001300604"/>
    </source>
</evidence>
<evidence type="ECO:0000313" key="1">
    <source>
        <dbReference type="EMBL" id="WOC33213.1"/>
    </source>
</evidence>
<protein>
    <submittedName>
        <fullName evidence="1">Uncharacterized protein</fullName>
    </submittedName>
</protein>
<accession>A0AA97H4B3</accession>
<keyword evidence="2" id="KW-1185">Reference proteome</keyword>
<name>A0AA97H4B3_9FIRM</name>
<gene>
    <name evidence="1" type="ORF">PXC00_04875</name>
</gene>